<dbReference type="GO" id="GO:0005829">
    <property type="term" value="C:cytosol"/>
    <property type="evidence" value="ECO:0007669"/>
    <property type="project" value="TreeGrafter"/>
</dbReference>
<keyword evidence="4" id="KW-1185">Reference proteome</keyword>
<dbReference type="PANTHER" id="PTHR30137">
    <property type="entry name" value="LUCIFERASE-LIKE MONOOXYGENASE"/>
    <property type="match status" value="1"/>
</dbReference>
<dbReference type="SUPFAM" id="SSF51679">
    <property type="entry name" value="Bacterial luciferase-like"/>
    <property type="match status" value="1"/>
</dbReference>
<organism evidence="3 4">
    <name type="scientific">Marininema mesophilum</name>
    <dbReference type="NCBI Taxonomy" id="1048340"/>
    <lineage>
        <taxon>Bacteria</taxon>
        <taxon>Bacillati</taxon>
        <taxon>Bacillota</taxon>
        <taxon>Bacilli</taxon>
        <taxon>Bacillales</taxon>
        <taxon>Thermoactinomycetaceae</taxon>
        <taxon>Marininema</taxon>
    </lineage>
</organism>
<dbReference type="RefSeq" id="WP_091737909.1">
    <property type="nucleotide sequence ID" value="NZ_FNNQ01000005.1"/>
</dbReference>
<dbReference type="FunFam" id="3.20.20.30:FF:000002">
    <property type="entry name" value="LLM class flavin-dependent oxidoreductase"/>
    <property type="match status" value="1"/>
</dbReference>
<proteinExistence type="predicted"/>
<dbReference type="Pfam" id="PF00296">
    <property type="entry name" value="Bac_luciferase"/>
    <property type="match status" value="1"/>
</dbReference>
<gene>
    <name evidence="3" type="ORF">SAMN05444487_10540</name>
</gene>
<dbReference type="InterPro" id="IPR019949">
    <property type="entry name" value="CmoO-like"/>
</dbReference>
<evidence type="ECO:0000313" key="3">
    <source>
        <dbReference type="EMBL" id="SDW65228.1"/>
    </source>
</evidence>
<dbReference type="OrthoDB" id="9780518at2"/>
<dbReference type="NCBIfam" id="TIGR03558">
    <property type="entry name" value="oxido_grp_1"/>
    <property type="match status" value="1"/>
</dbReference>
<dbReference type="InterPro" id="IPR050766">
    <property type="entry name" value="Bact_Lucif_Oxidored"/>
</dbReference>
<protein>
    <submittedName>
        <fullName evidence="3">Luciferase family oxidoreductase, group 1</fullName>
    </submittedName>
</protein>
<reference evidence="3 4" key="1">
    <citation type="submission" date="2016-10" db="EMBL/GenBank/DDBJ databases">
        <authorList>
            <person name="de Groot N.N."/>
        </authorList>
    </citation>
    <scope>NUCLEOTIDE SEQUENCE [LARGE SCALE GENOMIC DNA]</scope>
    <source>
        <strain evidence="3 4">DSM 45610</strain>
    </source>
</reference>
<dbReference type="PANTHER" id="PTHR30137:SF19">
    <property type="entry name" value="LUCIFERASE-LIKE MONOOXYGENASE"/>
    <property type="match status" value="1"/>
</dbReference>
<sequence>MVKLSVLDQSPIPKGKTAIEALADTRRLAQETEKMGYHRFWVSEHHYSKSLAGSSPEILISHLATITKRMRIGSGGVMLPHYSPYKVAENFKVLEGLYPKRIDVGLGRAPGGLPLSTRALQEGKHNSRDPYPEQLDDLITYLDDRADEQHRFPRLLATPIVESKPEVWLLGSSGGSAHLAARQGAGYAFAQFINGEGGEEVVQYYRDHFQPSSINSTPQTLLAIFVICAESEEEAERQASVLDLTLLLQQKSSSDSRGIPTIEDAERYPYSEWDRMVIRQNRQRMIVGNSEQVKERILQLGRAYSTNEFMLVSIIHDIEAKLRSYQLIAAAFQNDLQQEGIESLTKKE</sequence>
<dbReference type="GO" id="GO:0016705">
    <property type="term" value="F:oxidoreductase activity, acting on paired donors, with incorporation or reduction of molecular oxygen"/>
    <property type="evidence" value="ECO:0007669"/>
    <property type="project" value="InterPro"/>
</dbReference>
<dbReference type="InterPro" id="IPR011251">
    <property type="entry name" value="Luciferase-like_dom"/>
</dbReference>
<comment type="similarity">
    <text evidence="1">To bacterial alkanal monooxygenase alpha and beta chains.</text>
</comment>
<dbReference type="STRING" id="1048340.SAMN05444487_10540"/>
<name>A0A1H2VA63_9BACL</name>
<dbReference type="CDD" id="cd00347">
    <property type="entry name" value="Flavin_utilizing_monoxygenases"/>
    <property type="match status" value="1"/>
</dbReference>
<evidence type="ECO:0000313" key="4">
    <source>
        <dbReference type="Proteomes" id="UP000198534"/>
    </source>
</evidence>
<feature type="domain" description="Luciferase-like" evidence="2">
    <location>
        <begin position="7"/>
        <end position="301"/>
    </location>
</feature>
<dbReference type="Proteomes" id="UP000198534">
    <property type="component" value="Unassembled WGS sequence"/>
</dbReference>
<dbReference type="AlphaFoldDB" id="A0A1H2VA63"/>
<evidence type="ECO:0000259" key="2">
    <source>
        <dbReference type="Pfam" id="PF00296"/>
    </source>
</evidence>
<dbReference type="EMBL" id="FNNQ01000005">
    <property type="protein sequence ID" value="SDW65228.1"/>
    <property type="molecule type" value="Genomic_DNA"/>
</dbReference>
<dbReference type="InterPro" id="IPR036661">
    <property type="entry name" value="Luciferase-like_sf"/>
</dbReference>
<accession>A0A1H2VA63</accession>
<evidence type="ECO:0000256" key="1">
    <source>
        <dbReference type="ARBA" id="ARBA00007789"/>
    </source>
</evidence>
<dbReference type="Gene3D" id="3.20.20.30">
    <property type="entry name" value="Luciferase-like domain"/>
    <property type="match status" value="1"/>
</dbReference>